<accession>A0ABP7D534</accession>
<protein>
    <recommendedName>
        <fullName evidence="3">OmpA family protein</fullName>
    </recommendedName>
</protein>
<organism evidence="1 2">
    <name type="scientific">Microlunatus aurantiacus</name>
    <dbReference type="NCBI Taxonomy" id="446786"/>
    <lineage>
        <taxon>Bacteria</taxon>
        <taxon>Bacillati</taxon>
        <taxon>Actinomycetota</taxon>
        <taxon>Actinomycetes</taxon>
        <taxon>Propionibacteriales</taxon>
        <taxon>Propionibacteriaceae</taxon>
        <taxon>Microlunatus</taxon>
    </lineage>
</organism>
<sequence>MIAPSTVQRDCEYEPGEKAAAYRGSILAPDVRKLASTGSGYNAAAGSVLVADFEPDSARVRTDATAELRASWRGTLERDGKQRYALLGFSDCTGDETTNTSLRSARARAVAALLPKTAARGVVGAAPAGDFIKPGNTNREERALNRSVLIRLPPEELSQSVQVDEYSEAAVAYWRANPEGTVNDLVTFTSGRAQARLVANGVPLPAVAPGTSHAASATVAYFDPGTWTITIDLAKITSDVKQAGVTATTKLRALDAESVAILSKTCYHEARHAEQTFLAARVEAEEKGSRTSADRLARSMGIQVAVAQKAIDASAVTMPDVLKAKARDWLTFSSGGRHQPYKAWNEGLKNELTVLFFVYTTLLEDLAKSGSAVAIRVTWEKGLHPNLDKTFRRDYSFRADTMIKNLTASPHQDPVDLDVRTALVKTANLLFTVLIKEREAGKLPTVDQAAAMDAAATDTANKEARLWLLQLHIALVQLEVAIDEAYRAYPHEADAYKVGEQVATSIKEQASP</sequence>
<dbReference type="EMBL" id="BAAAYX010000003">
    <property type="protein sequence ID" value="GAA3699545.1"/>
    <property type="molecule type" value="Genomic_DNA"/>
</dbReference>
<comment type="caution">
    <text evidence="1">The sequence shown here is derived from an EMBL/GenBank/DDBJ whole genome shotgun (WGS) entry which is preliminary data.</text>
</comment>
<dbReference type="SUPFAM" id="SSF103088">
    <property type="entry name" value="OmpA-like"/>
    <property type="match status" value="1"/>
</dbReference>
<gene>
    <name evidence="1" type="ORF">GCM10022204_15130</name>
</gene>
<dbReference type="InterPro" id="IPR036737">
    <property type="entry name" value="OmpA-like_sf"/>
</dbReference>
<evidence type="ECO:0000313" key="1">
    <source>
        <dbReference type="EMBL" id="GAA3699545.1"/>
    </source>
</evidence>
<evidence type="ECO:0000313" key="2">
    <source>
        <dbReference type="Proteomes" id="UP001500051"/>
    </source>
</evidence>
<name>A0ABP7D534_9ACTN</name>
<dbReference type="Proteomes" id="UP001500051">
    <property type="component" value="Unassembled WGS sequence"/>
</dbReference>
<reference evidence="2" key="1">
    <citation type="journal article" date="2019" name="Int. J. Syst. Evol. Microbiol.">
        <title>The Global Catalogue of Microorganisms (GCM) 10K type strain sequencing project: providing services to taxonomists for standard genome sequencing and annotation.</title>
        <authorList>
            <consortium name="The Broad Institute Genomics Platform"/>
            <consortium name="The Broad Institute Genome Sequencing Center for Infectious Disease"/>
            <person name="Wu L."/>
            <person name="Ma J."/>
        </authorList>
    </citation>
    <scope>NUCLEOTIDE SEQUENCE [LARGE SCALE GENOMIC DNA]</scope>
    <source>
        <strain evidence="2">JCM 16548</strain>
    </source>
</reference>
<dbReference type="Gene3D" id="3.30.1330.60">
    <property type="entry name" value="OmpA-like domain"/>
    <property type="match status" value="1"/>
</dbReference>
<evidence type="ECO:0008006" key="3">
    <source>
        <dbReference type="Google" id="ProtNLM"/>
    </source>
</evidence>
<proteinExistence type="predicted"/>
<keyword evidence="2" id="KW-1185">Reference proteome</keyword>